<sequence length="1898" mass="205107">MAWDACRRRSGHSQTPSSAREGGGRRFSLKNLLVRKSRPKAPEKDTAKAPEKDEALTPDTDTAEVPEKDTEPAPDKLPLVMPLLPATLPPPLQSRGSDSRRSRITAPLEVRVTVRFLDPVIRSVYSRTYESSSALDVTDRLCRGLLRRIQHCSEELITRKDSGALSPAPQCQNKPPKDARFEMDFQVYRKDVGLWSQRTYTSFQKQPLTSETVKEVVRSTHRMIGLFLRRHDAGFRWTDEPVPEYFSEKPATFRPSLEGHLSLCCVPRGRFIESSQSWEFIPGYAVELTMSSHSQFRKEHPDFRKTLRLSSSQSTPLTLALGEELIWQAYRFVQDSLDSRKHLLDMEHRRCDHDPEVTFDCQHFDDYAVEIGLRIVNNLGPAYEHLCRSLRTDLRLFRYPDCADCDEFFEESQVQFSRLRDEVDGQLAKLEDFDFRILDLKGRGWEAHNPARFVLDGPVFYSRRIVEAILDRIQTGVTDVLRGNGVTIHMVAYKRGHLILDKALVARESKAIAAQEGGETPESQKAFFISKLRERIQRDLDLISRDTCYIEDIPDEPLVEPNGPVGVVSSKPEVDTVSREGSPAVLEVSTPTTPTTPTGRVFPLVPSKYRLSSDSIVLANGSSGDLVAALPTAVAVPVPISAPALEETLIRAVDEPEVVVVDEPVLVAVDEAPCVEPTVVVAPQLDDAKELSSEIATTPEEVASLPEEPSFEVETAPTEVIREPEQAHEPSPETIDATENVNAESDDLQEPVSELATAPQEVASVIDSSREPPSEMATALEVASPGPDEAQEASSVTLIVPEEVVPVPESMEEPLVETAVAPVNTISEPKDTQEPLTEKAPAPEEVTSEQENAQVLLESPELQPQSDSLSLRSGDGAESSRPSTPGLSSGGDASPDASLLITPTFVRTMPGSQEPAMRYSDLTLELGTPGPSTDGHLGVVLGKMKAAFEPCLPDGTYPTPPESEVASVDMETAEVLNEPESSDVTEVATPVVQIGAEEEKSPVEAEASEDVPEETEHEPSMPELPVVSETDAVVATHADDRSVEASLSVEKEEPSMPILAEVQETDSVEGPSVDEQPIEASPEVEREPSIRELAVIPETAPVEVDDADEHPVDDSHVSPPPLPSELDNDIPIPVSVEEDIPEALHDAEQLLEAEAVLSDLGDNAIADEDIGEAEILEASAVLLSPVTPSLSEATGDVSPSDSGASYTEEGLPAEHLEETPSVGVSTEDISALESEIPSQTDNIASEQHEETPAAEGALEEVSALDSAIPFTEEVNAVEHYEETPVPEVPLESVPALDSATSPETGDVVVQDPEETPAAEMSLEEELEIPEDAQSPSEVVAVSEPVESADPRLYVEELSRSKVDYFEDEDEALEPQTLPPSSTEENEAVPVHADSETPILASALPAESVPELSQLLSSELVEKPKSDEMENIPEPDQMVETESETPTLTSALSSESVPGSPSSVSTEEPNPDELEDGLELDQTVEAEPEPNAVSGSVQDSEAPESAEPAQSTADEVGDIPELSQTEEVEAEPTEVQESIRDSDDQAEPAQSATDELENTPEVQSSADTEPEPDSELSDRVELSQSTADELLPALEPNRSVEVEPELDGVQEPAPSAVDELSPSPSESQVPEVAIVELEPVVTKDSSALPTADDSPVSEPLQQPSEIQPTPALAEKPSIQSLAARRSPYLLPPLQVSSSHTSISSEWEDYDSNAARTSTSKDSVDTILLQDESVPPPTTRPAVPQRLSTATAGYLGLHETRLVEMGLRGALVGSHRFDAPRPATATSDLTVRPGTPLSPSSDAAAAPRPAKASVRIHHHRRTRSAGFKAMLKAPRSSLKLRKKGGEVSGEVTTTTTKDASGHEDGAKEAVEEGGASRALPRVMMLFGGLALASQIMTKSS</sequence>
<feature type="compositionally biased region" description="Acidic residues" evidence="1">
    <location>
        <begin position="1468"/>
        <end position="1487"/>
    </location>
</feature>
<feature type="compositionally biased region" description="Polar residues" evidence="1">
    <location>
        <begin position="862"/>
        <end position="871"/>
    </location>
</feature>
<feature type="region of interest" description="Disordered" evidence="1">
    <location>
        <begin position="573"/>
        <end position="598"/>
    </location>
</feature>
<organism evidence="2 3">
    <name type="scientific">Pleurostoma richardsiae</name>
    <dbReference type="NCBI Taxonomy" id="41990"/>
    <lineage>
        <taxon>Eukaryota</taxon>
        <taxon>Fungi</taxon>
        <taxon>Dikarya</taxon>
        <taxon>Ascomycota</taxon>
        <taxon>Pezizomycotina</taxon>
        <taxon>Sordariomycetes</taxon>
        <taxon>Sordariomycetidae</taxon>
        <taxon>Calosphaeriales</taxon>
        <taxon>Pleurostomataceae</taxon>
        <taxon>Pleurostoma</taxon>
    </lineage>
</organism>
<dbReference type="EMBL" id="JANBVO010000027">
    <property type="protein sequence ID" value="KAJ9139108.1"/>
    <property type="molecule type" value="Genomic_DNA"/>
</dbReference>
<dbReference type="Proteomes" id="UP001174694">
    <property type="component" value="Unassembled WGS sequence"/>
</dbReference>
<feature type="region of interest" description="Disordered" evidence="1">
    <location>
        <begin position="822"/>
        <end position="902"/>
    </location>
</feature>
<gene>
    <name evidence="2" type="ORF">NKR23_g8021</name>
</gene>
<feature type="region of interest" description="Disordered" evidence="1">
    <location>
        <begin position="1"/>
        <end position="102"/>
    </location>
</feature>
<feature type="region of interest" description="Disordered" evidence="1">
    <location>
        <begin position="1691"/>
        <end position="1720"/>
    </location>
</feature>
<feature type="compositionally biased region" description="Low complexity" evidence="1">
    <location>
        <begin position="1795"/>
        <end position="1811"/>
    </location>
</feature>
<feature type="region of interest" description="Disordered" evidence="1">
    <location>
        <begin position="1295"/>
        <end position="1352"/>
    </location>
</feature>
<feature type="compositionally biased region" description="Low complexity" evidence="1">
    <location>
        <begin position="1620"/>
        <end position="1631"/>
    </location>
</feature>
<feature type="compositionally biased region" description="Basic and acidic residues" evidence="1">
    <location>
        <begin position="65"/>
        <end position="74"/>
    </location>
</feature>
<feature type="compositionally biased region" description="Basic and acidic residues" evidence="1">
    <location>
        <begin position="828"/>
        <end position="837"/>
    </location>
</feature>
<accession>A0AA38R6Z0</accession>
<feature type="region of interest" description="Disordered" evidence="1">
    <location>
        <begin position="1364"/>
        <end position="1678"/>
    </location>
</feature>
<feature type="region of interest" description="Disordered" evidence="1">
    <location>
        <begin position="762"/>
        <end position="794"/>
    </location>
</feature>
<comment type="caution">
    <text evidence="2">The sequence shown here is derived from an EMBL/GenBank/DDBJ whole genome shotgun (WGS) entry which is preliminary data.</text>
</comment>
<feature type="compositionally biased region" description="Acidic residues" evidence="1">
    <location>
        <begin position="1523"/>
        <end position="1533"/>
    </location>
</feature>
<feature type="compositionally biased region" description="Basic and acidic residues" evidence="1">
    <location>
        <begin position="1857"/>
        <end position="1868"/>
    </location>
</feature>
<feature type="compositionally biased region" description="Polar residues" evidence="1">
    <location>
        <begin position="1236"/>
        <end position="1245"/>
    </location>
</feature>
<feature type="region of interest" description="Disordered" evidence="1">
    <location>
        <begin position="1062"/>
        <end position="1130"/>
    </location>
</feature>
<feature type="region of interest" description="Disordered" evidence="1">
    <location>
        <begin position="1840"/>
        <end position="1871"/>
    </location>
</feature>
<proteinExistence type="predicted"/>
<feature type="region of interest" description="Disordered" evidence="1">
    <location>
        <begin position="1775"/>
        <end position="1821"/>
    </location>
</feature>
<feature type="compositionally biased region" description="Acidic residues" evidence="1">
    <location>
        <begin position="1428"/>
        <end position="1442"/>
    </location>
</feature>
<feature type="region of interest" description="Disordered" evidence="1">
    <location>
        <begin position="697"/>
        <end position="717"/>
    </location>
</feature>
<feature type="compositionally biased region" description="Polar residues" evidence="1">
    <location>
        <begin position="1187"/>
        <end position="1205"/>
    </location>
</feature>
<feature type="compositionally biased region" description="Basic residues" evidence="1">
    <location>
        <begin position="1812"/>
        <end position="1821"/>
    </location>
</feature>
<name>A0AA38R6Z0_9PEZI</name>
<evidence type="ECO:0000256" key="1">
    <source>
        <dbReference type="SAM" id="MobiDB-lite"/>
    </source>
</evidence>
<feature type="compositionally biased region" description="Acidic residues" evidence="1">
    <location>
        <begin position="1311"/>
        <end position="1330"/>
    </location>
</feature>
<feature type="compositionally biased region" description="Low complexity" evidence="1">
    <location>
        <begin position="1452"/>
        <end position="1467"/>
    </location>
</feature>
<protein>
    <submittedName>
        <fullName evidence="2">Pt repeat family protein</fullName>
    </submittedName>
</protein>
<feature type="region of interest" description="Disordered" evidence="1">
    <location>
        <begin position="1187"/>
        <end position="1256"/>
    </location>
</feature>
<reference evidence="2" key="1">
    <citation type="submission" date="2022-07" db="EMBL/GenBank/DDBJ databases">
        <title>Fungi with potential for degradation of polypropylene.</title>
        <authorList>
            <person name="Gostincar C."/>
        </authorList>
    </citation>
    <scope>NUCLEOTIDE SEQUENCE</scope>
    <source>
        <strain evidence="2">EXF-13308</strain>
    </source>
</reference>
<keyword evidence="3" id="KW-1185">Reference proteome</keyword>
<feature type="compositionally biased region" description="Basic and acidic residues" evidence="1">
    <location>
        <begin position="40"/>
        <end position="55"/>
    </location>
</feature>
<feature type="compositionally biased region" description="Low complexity" evidence="1">
    <location>
        <begin position="77"/>
        <end position="86"/>
    </location>
</feature>
<feature type="region of interest" description="Disordered" evidence="1">
    <location>
        <begin position="952"/>
        <end position="1027"/>
    </location>
</feature>
<feature type="compositionally biased region" description="Acidic residues" evidence="1">
    <location>
        <begin position="1006"/>
        <end position="1016"/>
    </location>
</feature>
<evidence type="ECO:0000313" key="3">
    <source>
        <dbReference type="Proteomes" id="UP001174694"/>
    </source>
</evidence>
<feature type="compositionally biased region" description="Low complexity" evidence="1">
    <location>
        <begin position="1406"/>
        <end position="1418"/>
    </location>
</feature>
<feature type="compositionally biased region" description="Low complexity" evidence="1">
    <location>
        <begin position="1334"/>
        <end position="1347"/>
    </location>
</feature>
<evidence type="ECO:0000313" key="2">
    <source>
        <dbReference type="EMBL" id="KAJ9139108.1"/>
    </source>
</evidence>